<dbReference type="CDD" id="cd00063">
    <property type="entry name" value="FN3"/>
    <property type="match status" value="4"/>
</dbReference>
<sequence>MVVIYLLSLALFVSSGLAEPSRKDQRGPVFRTEPSSRVEFSNSSGTELRCNADGIPTPRLTWQTREGGNTRDVAGLRYTRSDGTLVFPPFARNDYRQDVHDTVYQCLAANTVGSIVSREVHVRGVIKQRFNPQVYDDFVVRGNTAVLRCHLPTFVKEYVSVDSWIRNDDYVLKMTDTRIRSYTVLYSGELLIHETQEKDAEWSYRCQTRHRLTGEMVVSISAGKITVTEPHASTLPRVTFNQAQVRAEEGSPVQLPCVAQGNPPPTYRWMKDENGGLSPVKEDGRVWMVQGTLNIRKVVQKDAGKYQCIVRNSIGERRIESALIVTAPLQVTMLPPHQVLNTGQEATFTCNVTGYPVHTISWKKDQRTIVASNRIQLLSRDVLHIVSLRREDRGMYQCFVYNDNDGAQGTAELKISDVPPSVISVFPEQTAHPGGSASLKCTATGNPPPRITWYLDGSIIGRTGRISIGDYNTEHAHVVGFLNITDVRVEDGGEYKCQVSNDVGSTSHSARLNVYGPTFVRPMPNVTAISGEDLMVRCPYGGYPIKAVRWFKGGILLPLHHRQKVSHGGTLSIQSVQRAADEGEYSCVVRSMDGETATGTTFVSVVVSPVIDPHFFRESNTVDEGARTKLVCIVTKGDPPLRFHWLKNGLPFLAHGETTVQTTEDSSIVTFKKVNSADRGLYTCVATNVASSANMTMQLIVNVPPQFTVEPKNSTVVLGNTVWLDCAAVGFPAPSILWKKLIYTENTAGDFTYVHSSPRAHRYNNGTLVISDAEESDAGAYLCQANNGIGAGLSKIVSLQVLVPPRFKESFQSRATREGLNATLKCDATGHAPITITWQKNKTTLDAKSNKRYFIRNISKKHQTTSELQILNAARNDTGKYTCTAVSEIGMDESVIQFLVQGLPDAPSNLTVLNTTSRSVSLFWEVAHNGNSHITGSIVQYQTVSDTHWNGQTSQLIVSGAENSATLRALTPVTLYFVRVIAENALGQSRPSAVINVTTEEEAPSGSPREVQVHSTGAQSIKVMWKPPSEETQHGHIKGYYIGYRISNSPENYIFKQVESNSEKEQQSTYITGLQPFTKYDIVVKAYNSAGAGPKSSKITGKTLETAPPTSPIVQIEGSTSSTIDISWKKDIKDKSAIPEYTIHYKSDDGEWKSEQLGSNVDRYTITGLKCGSRYQLYMTASNSLGTGEPSSPVFARTQGAAPMSPQESVFLHPNATFVSLHLSAWKSGGCPITHFVVQHRPKYQSQWITATEKLDMPREVYTIRHLSPDRDYVIMVTAHSEAGLTQGEYGVRTLPASAIAPTSSPAFGKRETGLPFYKNVALVVPVVVSSLVILVLLFAIVVCFRKHSQDRRGRHDYDNRKPVGDSLMMSDMTKQLPAKSTKFSHYTCPAGKTDYAEPYTCNDSAASRQGSDGLFATIKRCPTRPIYMSASYKQGSDAFCTQHSTTHEGSTRSEPTSNEKWSNPRNNSKPMR</sequence>
<name>A0AAV1Z0Z5_9ARAC</name>
<dbReference type="InterPro" id="IPR013106">
    <property type="entry name" value="Ig_V-set"/>
</dbReference>
<feature type="domain" description="Ig-like" evidence="18">
    <location>
        <begin position="236"/>
        <end position="326"/>
    </location>
</feature>
<evidence type="ECO:0000256" key="16">
    <source>
        <dbReference type="SAM" id="Phobius"/>
    </source>
</evidence>
<evidence type="ECO:0000256" key="4">
    <source>
        <dbReference type="ARBA" id="ARBA00022729"/>
    </source>
</evidence>
<keyword evidence="13" id="KW-0393">Immunoglobulin domain</keyword>
<dbReference type="InterPro" id="IPR036179">
    <property type="entry name" value="Ig-like_dom_sf"/>
</dbReference>
<feature type="region of interest" description="Disordered" evidence="15">
    <location>
        <begin position="19"/>
        <end position="45"/>
    </location>
</feature>
<dbReference type="GO" id="GO:0030154">
    <property type="term" value="P:cell differentiation"/>
    <property type="evidence" value="ECO:0007669"/>
    <property type="project" value="UniProtKB-ARBA"/>
</dbReference>
<dbReference type="FunFam" id="2.60.40.10:FF:000104">
    <property type="entry name" value="Down syndrome cell adhesion molecule b"/>
    <property type="match status" value="1"/>
</dbReference>
<proteinExistence type="predicted"/>
<evidence type="ECO:0000256" key="17">
    <source>
        <dbReference type="SAM" id="SignalP"/>
    </source>
</evidence>
<dbReference type="InterPro" id="IPR003598">
    <property type="entry name" value="Ig_sub2"/>
</dbReference>
<feature type="domain" description="Ig-like" evidence="18">
    <location>
        <begin position="132"/>
        <end position="219"/>
    </location>
</feature>
<dbReference type="GO" id="GO:0098609">
    <property type="term" value="P:cell-cell adhesion"/>
    <property type="evidence" value="ECO:0007669"/>
    <property type="project" value="TreeGrafter"/>
</dbReference>
<feature type="domain" description="Ig-like" evidence="18">
    <location>
        <begin position="705"/>
        <end position="800"/>
    </location>
</feature>
<feature type="domain" description="Ig-like" evidence="18">
    <location>
        <begin position="517"/>
        <end position="604"/>
    </location>
</feature>
<feature type="compositionally biased region" description="Polar residues" evidence="15">
    <location>
        <begin position="1453"/>
        <end position="1473"/>
    </location>
</feature>
<dbReference type="SUPFAM" id="SSF49265">
    <property type="entry name" value="Fibronectin type III"/>
    <property type="match status" value="2"/>
</dbReference>
<keyword evidence="4 17" id="KW-0732">Signal</keyword>
<evidence type="ECO:0000256" key="11">
    <source>
        <dbReference type="ARBA" id="ARBA00023157"/>
    </source>
</evidence>
<evidence type="ECO:0008006" key="22">
    <source>
        <dbReference type="Google" id="ProtNLM"/>
    </source>
</evidence>
<dbReference type="Pfam" id="PF00041">
    <property type="entry name" value="fn3"/>
    <property type="match status" value="3"/>
</dbReference>
<feature type="domain" description="Fibronectin type-III" evidence="19">
    <location>
        <begin position="1202"/>
        <end position="1303"/>
    </location>
</feature>
<dbReference type="Pfam" id="PF13927">
    <property type="entry name" value="Ig_3"/>
    <property type="match status" value="5"/>
</dbReference>
<organism evidence="20 21">
    <name type="scientific">Larinioides sclopetarius</name>
    <dbReference type="NCBI Taxonomy" id="280406"/>
    <lineage>
        <taxon>Eukaryota</taxon>
        <taxon>Metazoa</taxon>
        <taxon>Ecdysozoa</taxon>
        <taxon>Arthropoda</taxon>
        <taxon>Chelicerata</taxon>
        <taxon>Arachnida</taxon>
        <taxon>Araneae</taxon>
        <taxon>Araneomorphae</taxon>
        <taxon>Entelegynae</taxon>
        <taxon>Araneoidea</taxon>
        <taxon>Araneidae</taxon>
        <taxon>Larinioides</taxon>
    </lineage>
</organism>
<dbReference type="PROSITE" id="PS50835">
    <property type="entry name" value="IG_LIKE"/>
    <property type="match status" value="9"/>
</dbReference>
<evidence type="ECO:0000313" key="21">
    <source>
        <dbReference type="Proteomes" id="UP001497382"/>
    </source>
</evidence>
<evidence type="ECO:0000256" key="10">
    <source>
        <dbReference type="ARBA" id="ARBA00023136"/>
    </source>
</evidence>
<dbReference type="FunFam" id="2.60.40.10:FF:000017">
    <property type="entry name" value="Down syndrome cell adhesion molecule b"/>
    <property type="match status" value="1"/>
</dbReference>
<feature type="compositionally biased region" description="Polar residues" evidence="15">
    <location>
        <begin position="33"/>
        <end position="45"/>
    </location>
</feature>
<keyword evidence="2" id="KW-1003">Cell membrane</keyword>
<evidence type="ECO:0000256" key="7">
    <source>
        <dbReference type="ARBA" id="ARBA00022902"/>
    </source>
</evidence>
<keyword evidence="10 16" id="KW-0472">Membrane</keyword>
<evidence type="ECO:0000256" key="9">
    <source>
        <dbReference type="ARBA" id="ARBA00023018"/>
    </source>
</evidence>
<dbReference type="FunFam" id="2.60.40.10:FF:001049">
    <property type="entry name" value="Down syndrome cell adhesion molecule-like protein Dscam2"/>
    <property type="match status" value="1"/>
</dbReference>
<keyword evidence="11" id="KW-1015">Disulfide bond</keyword>
<dbReference type="SMART" id="SM00060">
    <property type="entry name" value="FN3"/>
    <property type="match status" value="4"/>
</dbReference>
<feature type="chain" id="PRO_5043954183" description="Down syndrome cell adhesion molecule-like protein Dscam2" evidence="17">
    <location>
        <begin position="19"/>
        <end position="1473"/>
    </location>
</feature>
<feature type="domain" description="Ig-like" evidence="18">
    <location>
        <begin position="420"/>
        <end position="513"/>
    </location>
</feature>
<evidence type="ECO:0000256" key="5">
    <source>
        <dbReference type="ARBA" id="ARBA00022737"/>
    </source>
</evidence>
<evidence type="ECO:0000256" key="15">
    <source>
        <dbReference type="SAM" id="MobiDB-lite"/>
    </source>
</evidence>
<dbReference type="Gene3D" id="2.60.40.10">
    <property type="entry name" value="Immunoglobulins"/>
    <property type="match status" value="13"/>
</dbReference>
<dbReference type="GO" id="GO:0005886">
    <property type="term" value="C:plasma membrane"/>
    <property type="evidence" value="ECO:0007669"/>
    <property type="project" value="UniProtKB-SubCell"/>
</dbReference>
<keyword evidence="12" id="KW-0325">Glycoprotein</keyword>
<feature type="domain" description="Ig-like" evidence="18">
    <location>
        <begin position="805"/>
        <end position="897"/>
    </location>
</feature>
<dbReference type="SMART" id="SM00406">
    <property type="entry name" value="IGv"/>
    <property type="match status" value="2"/>
</dbReference>
<reference evidence="20 21" key="1">
    <citation type="submission" date="2024-04" db="EMBL/GenBank/DDBJ databases">
        <authorList>
            <person name="Rising A."/>
            <person name="Reimegard J."/>
            <person name="Sonavane S."/>
            <person name="Akerstrom W."/>
            <person name="Nylinder S."/>
            <person name="Hedman E."/>
            <person name="Kallberg Y."/>
        </authorList>
    </citation>
    <scope>NUCLEOTIDE SEQUENCE [LARGE SCALE GENOMIC DNA]</scope>
</reference>
<evidence type="ECO:0000259" key="19">
    <source>
        <dbReference type="PROSITE" id="PS50853"/>
    </source>
</evidence>
<dbReference type="Pfam" id="PF07679">
    <property type="entry name" value="I-set"/>
    <property type="match status" value="2"/>
</dbReference>
<evidence type="ECO:0000259" key="18">
    <source>
        <dbReference type="PROSITE" id="PS50835"/>
    </source>
</evidence>
<evidence type="ECO:0000313" key="20">
    <source>
        <dbReference type="EMBL" id="CAL1264724.1"/>
    </source>
</evidence>
<feature type="domain" description="Ig-like" evidence="18">
    <location>
        <begin position="328"/>
        <end position="416"/>
    </location>
</feature>
<evidence type="ECO:0000256" key="2">
    <source>
        <dbReference type="ARBA" id="ARBA00022475"/>
    </source>
</evidence>
<dbReference type="PANTHER" id="PTHR44170">
    <property type="entry name" value="PROTEIN SIDEKICK"/>
    <property type="match status" value="1"/>
</dbReference>
<dbReference type="CDD" id="cd20957">
    <property type="entry name" value="IgC2_3_Dscam"/>
    <property type="match status" value="1"/>
</dbReference>
<keyword evidence="21" id="KW-1185">Reference proteome</keyword>
<dbReference type="InterPro" id="IPR003599">
    <property type="entry name" value="Ig_sub"/>
</dbReference>
<dbReference type="SUPFAM" id="SSF48726">
    <property type="entry name" value="Immunoglobulin"/>
    <property type="match status" value="9"/>
</dbReference>
<dbReference type="FunFam" id="2.60.40.10:FF:000324">
    <property type="entry name" value="Down syndrome cell adhesion molecule, isoform D"/>
    <property type="match status" value="1"/>
</dbReference>
<dbReference type="SMART" id="SM00409">
    <property type="entry name" value="IG"/>
    <property type="match status" value="9"/>
</dbReference>
<evidence type="ECO:0000256" key="12">
    <source>
        <dbReference type="ARBA" id="ARBA00023180"/>
    </source>
</evidence>
<keyword evidence="8 16" id="KW-1133">Transmembrane helix</keyword>
<dbReference type="CDD" id="cd20956">
    <property type="entry name" value="IgI_4_Dscam"/>
    <property type="match status" value="1"/>
</dbReference>
<feature type="domain" description="Fibronectin type-III" evidence="19">
    <location>
        <begin position="1007"/>
        <end position="1106"/>
    </location>
</feature>
<dbReference type="GO" id="GO:0045202">
    <property type="term" value="C:synapse"/>
    <property type="evidence" value="ECO:0007669"/>
    <property type="project" value="UniProtKB-SubCell"/>
</dbReference>
<feature type="domain" description="Fibronectin type-III" evidence="19">
    <location>
        <begin position="906"/>
        <end position="1002"/>
    </location>
</feature>
<dbReference type="FunFam" id="2.60.40.10:FF:000120">
    <property type="entry name" value="Down syndrome cell adhesion molecule like 1"/>
    <property type="match status" value="1"/>
</dbReference>
<dbReference type="Pfam" id="PF25059">
    <property type="entry name" value="FN3_DSCAM-DSCAML_C"/>
    <property type="match status" value="1"/>
</dbReference>
<dbReference type="GO" id="GO:0009653">
    <property type="term" value="P:anatomical structure morphogenesis"/>
    <property type="evidence" value="ECO:0007669"/>
    <property type="project" value="UniProtKB-ARBA"/>
</dbReference>
<feature type="region of interest" description="Disordered" evidence="15">
    <location>
        <begin position="1442"/>
        <end position="1473"/>
    </location>
</feature>
<gene>
    <name evidence="20" type="ORF">LARSCL_LOCUS2123</name>
</gene>
<dbReference type="InterPro" id="IPR036116">
    <property type="entry name" value="FN3_sf"/>
</dbReference>
<dbReference type="PROSITE" id="PS50853">
    <property type="entry name" value="FN3"/>
    <property type="match status" value="4"/>
</dbReference>
<keyword evidence="7" id="KW-0524">Neurogenesis</keyword>
<keyword evidence="5" id="KW-0677">Repeat</keyword>
<evidence type="ECO:0000256" key="3">
    <source>
        <dbReference type="ARBA" id="ARBA00022692"/>
    </source>
</evidence>
<dbReference type="Proteomes" id="UP001497382">
    <property type="component" value="Unassembled WGS sequence"/>
</dbReference>
<dbReference type="InterPro" id="IPR013098">
    <property type="entry name" value="Ig_I-set"/>
</dbReference>
<dbReference type="InterPro" id="IPR007110">
    <property type="entry name" value="Ig-like_dom"/>
</dbReference>
<dbReference type="EMBL" id="CAXIEN010000014">
    <property type="protein sequence ID" value="CAL1264724.1"/>
    <property type="molecule type" value="Genomic_DNA"/>
</dbReference>
<comment type="subcellular location">
    <subcellularLocation>
        <location evidence="1">Cell membrane</location>
        <topology evidence="1">Single-pass type I membrane protein</topology>
    </subcellularLocation>
    <subcellularLocation>
        <location evidence="14">Synapse</location>
    </subcellularLocation>
</comment>
<feature type="domain" description="Ig-like" evidence="18">
    <location>
        <begin position="28"/>
        <end position="121"/>
    </location>
</feature>
<dbReference type="FunFam" id="2.60.40.10:FF:000333">
    <property type="entry name" value="Down syndrome cell adhesion molecule"/>
    <property type="match status" value="1"/>
</dbReference>
<dbReference type="CDD" id="cd20958">
    <property type="entry name" value="IgI_5_Dscam"/>
    <property type="match status" value="1"/>
</dbReference>
<dbReference type="FunFam" id="2.60.40.10:FF:000719">
    <property type="entry name" value="nephrin isoform X1"/>
    <property type="match status" value="1"/>
</dbReference>
<evidence type="ECO:0000256" key="6">
    <source>
        <dbReference type="ARBA" id="ARBA00022889"/>
    </source>
</evidence>
<keyword evidence="9" id="KW-0770">Synapse</keyword>
<dbReference type="GO" id="GO:0007399">
    <property type="term" value="P:nervous system development"/>
    <property type="evidence" value="ECO:0007669"/>
    <property type="project" value="UniProtKB-KW"/>
</dbReference>
<evidence type="ECO:0000256" key="13">
    <source>
        <dbReference type="ARBA" id="ARBA00023319"/>
    </source>
</evidence>
<protein>
    <recommendedName>
        <fullName evidence="22">Down syndrome cell adhesion molecule-like protein Dscam2</fullName>
    </recommendedName>
</protein>
<evidence type="ECO:0000256" key="1">
    <source>
        <dbReference type="ARBA" id="ARBA00004251"/>
    </source>
</evidence>
<dbReference type="PANTHER" id="PTHR44170:SF54">
    <property type="entry name" value="FI24025P1"/>
    <property type="match status" value="1"/>
</dbReference>
<keyword evidence="3 16" id="KW-0812">Transmembrane</keyword>
<evidence type="ECO:0000256" key="14">
    <source>
        <dbReference type="ARBA" id="ARBA00034103"/>
    </source>
</evidence>
<dbReference type="SMART" id="SM00408">
    <property type="entry name" value="IGc2"/>
    <property type="match status" value="8"/>
</dbReference>
<evidence type="ECO:0000256" key="8">
    <source>
        <dbReference type="ARBA" id="ARBA00022989"/>
    </source>
</evidence>
<dbReference type="InterPro" id="IPR003961">
    <property type="entry name" value="FN3_dom"/>
</dbReference>
<feature type="signal peptide" evidence="17">
    <location>
        <begin position="1"/>
        <end position="18"/>
    </location>
</feature>
<keyword evidence="6" id="KW-0130">Cell adhesion</keyword>
<feature type="domain" description="Fibronectin type-III" evidence="19">
    <location>
        <begin position="1108"/>
        <end position="1201"/>
    </location>
</feature>
<dbReference type="InterPro" id="IPR013783">
    <property type="entry name" value="Ig-like_fold"/>
</dbReference>
<dbReference type="CDD" id="cd00096">
    <property type="entry name" value="Ig"/>
    <property type="match status" value="1"/>
</dbReference>
<feature type="transmembrane region" description="Helical" evidence="16">
    <location>
        <begin position="1321"/>
        <end position="1345"/>
    </location>
</feature>
<dbReference type="InterPro" id="IPR056754">
    <property type="entry name" value="DSCAM/DSCAML_C"/>
</dbReference>
<comment type="caution">
    <text evidence="20">The sequence shown here is derived from an EMBL/GenBank/DDBJ whole genome shotgun (WGS) entry which is preliminary data.</text>
</comment>
<accession>A0AAV1Z0Z5</accession>
<feature type="domain" description="Ig-like" evidence="18">
    <location>
        <begin position="609"/>
        <end position="696"/>
    </location>
</feature>